<dbReference type="PANTHER" id="PTHR11685">
    <property type="entry name" value="RBR FAMILY RING FINGER AND IBR DOMAIN-CONTAINING"/>
    <property type="match status" value="1"/>
</dbReference>
<dbReference type="GO" id="GO:0008270">
    <property type="term" value="F:zinc ion binding"/>
    <property type="evidence" value="ECO:0007669"/>
    <property type="project" value="UniProtKB-KW"/>
</dbReference>
<dbReference type="CDD" id="cd22584">
    <property type="entry name" value="Rcat_RBR_unk"/>
    <property type="match status" value="1"/>
</dbReference>
<dbReference type="HOGENOM" id="CLU_030441_0_0_1"/>
<dbReference type="AlphaFoldDB" id="A0A060SMY1"/>
<evidence type="ECO:0000256" key="4">
    <source>
        <dbReference type="ARBA" id="ARBA00022833"/>
    </source>
</evidence>
<sequence length="442" mass="50260">MMEVAQNQDQLTEQLIARLLEDDLKDFDNARAAESLQMSEALRISAHASGRFPRIIKSIDLGMSDEDLAREALAAEILASKDALIAQRLQHAEESEVTASRQYAQKLAAAEKKCALDAAFARRLQEALDNGSEDIGMQDAESVLGHHVIENILVIALLAEGRSPLVLIVNVQASDLNDKGKGKGKGSISMKMDVDDDSIPPPSYMETTWPEGIPDYIAERVLSDQAMVLWALPLDDRSPEDQEALRLMKAENWRRCPNCSYIVELTHGCNHITCRCKTEFCFRCGALWDVQRKLCSREPSCDLWDENMLLEERERERERAAPPPRDPVLPNVGFLPDLGRLLAAPQPRVHRRQAASLDWMDDPDILCTRHWFTRDMIKSLTCLYCDAKLTSLADLRYHLTHVRRHAVYACCGRFFKREEDYDRHLEAEALRFGDHVYTFQRN</sequence>
<evidence type="ECO:0000256" key="3">
    <source>
        <dbReference type="ARBA" id="ARBA00022786"/>
    </source>
</evidence>
<protein>
    <recommendedName>
        <fullName evidence="6">IBR domain-containing protein</fullName>
    </recommendedName>
</protein>
<evidence type="ECO:0000313" key="8">
    <source>
        <dbReference type="Proteomes" id="UP000029665"/>
    </source>
</evidence>
<dbReference type="STRING" id="5643.A0A060SMY1"/>
<gene>
    <name evidence="7" type="ORF">BN946_scf184921.g21</name>
</gene>
<keyword evidence="1" id="KW-0479">Metal-binding</keyword>
<dbReference type="Pfam" id="PF01485">
    <property type="entry name" value="IBR"/>
    <property type="match status" value="1"/>
</dbReference>
<dbReference type="Proteomes" id="UP000029665">
    <property type="component" value="Unassembled WGS sequence"/>
</dbReference>
<keyword evidence="2" id="KW-0863">Zinc-finger</keyword>
<feature type="region of interest" description="Disordered" evidence="5">
    <location>
        <begin position="180"/>
        <end position="201"/>
    </location>
</feature>
<organism evidence="7 8">
    <name type="scientific">Pycnoporus cinnabarinus</name>
    <name type="common">Cinnabar-red polypore</name>
    <name type="synonym">Trametes cinnabarina</name>
    <dbReference type="NCBI Taxonomy" id="5643"/>
    <lineage>
        <taxon>Eukaryota</taxon>
        <taxon>Fungi</taxon>
        <taxon>Dikarya</taxon>
        <taxon>Basidiomycota</taxon>
        <taxon>Agaricomycotina</taxon>
        <taxon>Agaricomycetes</taxon>
        <taxon>Polyporales</taxon>
        <taxon>Polyporaceae</taxon>
        <taxon>Trametes</taxon>
    </lineage>
</organism>
<dbReference type="InterPro" id="IPR002867">
    <property type="entry name" value="IBR_dom"/>
</dbReference>
<name>A0A060SMY1_PYCCI</name>
<accession>A0A060SMY1</accession>
<feature type="domain" description="IBR" evidence="6">
    <location>
        <begin position="247"/>
        <end position="289"/>
    </location>
</feature>
<evidence type="ECO:0000313" key="7">
    <source>
        <dbReference type="EMBL" id="CDO75745.1"/>
    </source>
</evidence>
<evidence type="ECO:0000256" key="1">
    <source>
        <dbReference type="ARBA" id="ARBA00022723"/>
    </source>
</evidence>
<proteinExistence type="predicted"/>
<dbReference type="SUPFAM" id="SSF57850">
    <property type="entry name" value="RING/U-box"/>
    <property type="match status" value="1"/>
</dbReference>
<evidence type="ECO:0000256" key="2">
    <source>
        <dbReference type="ARBA" id="ARBA00022771"/>
    </source>
</evidence>
<keyword evidence="8" id="KW-1185">Reference proteome</keyword>
<evidence type="ECO:0000259" key="6">
    <source>
        <dbReference type="Pfam" id="PF01485"/>
    </source>
</evidence>
<reference evidence="7" key="1">
    <citation type="submission" date="2014-01" db="EMBL/GenBank/DDBJ databases">
        <title>The genome of the white-rot fungus Pycnoporus cinnabarinus: a basidiomycete model with a versatile arsenal for lignocellulosic biomass breakdown.</title>
        <authorList>
            <person name="Levasseur A."/>
            <person name="Lomascolo A."/>
            <person name="Ruiz-Duenas F.J."/>
            <person name="Uzan E."/>
            <person name="Piumi F."/>
            <person name="Kues U."/>
            <person name="Ram A.F.J."/>
            <person name="Murat C."/>
            <person name="Haon M."/>
            <person name="Benoit I."/>
            <person name="Arfi Y."/>
            <person name="Chevret D."/>
            <person name="Drula E."/>
            <person name="Kwon M.J."/>
            <person name="Gouret P."/>
            <person name="Lesage-Meessen L."/>
            <person name="Lombard V."/>
            <person name="Mariette J."/>
            <person name="Noirot C."/>
            <person name="Park J."/>
            <person name="Patyshakuliyeva A."/>
            <person name="Wieneger R.A.B."/>
            <person name="Wosten H.A.B."/>
            <person name="Martin F."/>
            <person name="Coutinho P.M."/>
            <person name="de Vries R."/>
            <person name="Martinez A.T."/>
            <person name="Klopp C."/>
            <person name="Pontarotti P."/>
            <person name="Henrissat B."/>
            <person name="Record E."/>
        </authorList>
    </citation>
    <scope>NUCLEOTIDE SEQUENCE [LARGE SCALE GENOMIC DNA]</scope>
    <source>
        <strain evidence="7">BRFM137</strain>
    </source>
</reference>
<dbReference type="OMA" id="ITCRCKT"/>
<dbReference type="EMBL" id="CCBP010000287">
    <property type="protein sequence ID" value="CDO75745.1"/>
    <property type="molecule type" value="Genomic_DNA"/>
</dbReference>
<dbReference type="Gene3D" id="1.20.120.1750">
    <property type="match status" value="1"/>
</dbReference>
<dbReference type="GO" id="GO:0004842">
    <property type="term" value="F:ubiquitin-protein transferase activity"/>
    <property type="evidence" value="ECO:0007669"/>
    <property type="project" value="InterPro"/>
</dbReference>
<keyword evidence="3" id="KW-0833">Ubl conjugation pathway</keyword>
<dbReference type="GO" id="GO:0016567">
    <property type="term" value="P:protein ubiquitination"/>
    <property type="evidence" value="ECO:0007669"/>
    <property type="project" value="InterPro"/>
</dbReference>
<evidence type="ECO:0000256" key="5">
    <source>
        <dbReference type="SAM" id="MobiDB-lite"/>
    </source>
</evidence>
<dbReference type="InterPro" id="IPR031127">
    <property type="entry name" value="E3_UB_ligase_RBR"/>
</dbReference>
<dbReference type="OrthoDB" id="9977870at2759"/>
<comment type="caution">
    <text evidence="7">The sequence shown here is derived from an EMBL/GenBank/DDBJ whole genome shotgun (WGS) entry which is preliminary data.</text>
</comment>
<keyword evidence="4" id="KW-0862">Zinc</keyword>